<dbReference type="AlphaFoldDB" id="A0A0C3S7I3"/>
<protein>
    <submittedName>
        <fullName evidence="3">Uncharacterized protein</fullName>
    </submittedName>
</protein>
<dbReference type="SMART" id="SM00028">
    <property type="entry name" value="TPR"/>
    <property type="match status" value="2"/>
</dbReference>
<evidence type="ECO:0000256" key="2">
    <source>
        <dbReference type="SAM" id="MobiDB-lite"/>
    </source>
</evidence>
<dbReference type="InterPro" id="IPR011990">
    <property type="entry name" value="TPR-like_helical_dom_sf"/>
</dbReference>
<evidence type="ECO:0000313" key="3">
    <source>
        <dbReference type="EMBL" id="KIP12451.1"/>
    </source>
</evidence>
<proteinExistence type="predicted"/>
<feature type="non-terminal residue" evidence="3">
    <location>
        <position position="272"/>
    </location>
</feature>
<dbReference type="PANTHER" id="PTHR46014:SF1">
    <property type="entry name" value="TETRATRICOPEPTIDE REPEAT PROTEIN 1"/>
    <property type="match status" value="1"/>
</dbReference>
<organism evidence="3 4">
    <name type="scientific">Phlebiopsis gigantea (strain 11061_1 CR5-6)</name>
    <name type="common">White-rot fungus</name>
    <name type="synonym">Peniophora gigantea</name>
    <dbReference type="NCBI Taxonomy" id="745531"/>
    <lineage>
        <taxon>Eukaryota</taxon>
        <taxon>Fungi</taxon>
        <taxon>Dikarya</taxon>
        <taxon>Basidiomycota</taxon>
        <taxon>Agaricomycotina</taxon>
        <taxon>Agaricomycetes</taxon>
        <taxon>Polyporales</taxon>
        <taxon>Phanerochaetaceae</taxon>
        <taxon>Phlebiopsis</taxon>
    </lineage>
</organism>
<dbReference type="PANTHER" id="PTHR46014">
    <property type="entry name" value="TETRATRICOPEPTIDE REPEAT PROTEIN 1"/>
    <property type="match status" value="1"/>
</dbReference>
<dbReference type="InterPro" id="IPR019734">
    <property type="entry name" value="TPR_rpt"/>
</dbReference>
<dbReference type="Proteomes" id="UP000053257">
    <property type="component" value="Unassembled WGS sequence"/>
</dbReference>
<feature type="region of interest" description="Disordered" evidence="2">
    <location>
        <begin position="84"/>
        <end position="117"/>
    </location>
</feature>
<keyword evidence="1" id="KW-0802">TPR repeat</keyword>
<dbReference type="InterPro" id="IPR052769">
    <property type="entry name" value="TPR_domain_protein"/>
</dbReference>
<dbReference type="OrthoDB" id="1872379at2759"/>
<reference evidence="3 4" key="1">
    <citation type="journal article" date="2014" name="PLoS Genet.">
        <title>Analysis of the Phlebiopsis gigantea genome, transcriptome and secretome provides insight into its pioneer colonization strategies of wood.</title>
        <authorList>
            <person name="Hori C."/>
            <person name="Ishida T."/>
            <person name="Igarashi K."/>
            <person name="Samejima M."/>
            <person name="Suzuki H."/>
            <person name="Master E."/>
            <person name="Ferreira P."/>
            <person name="Ruiz-Duenas F.J."/>
            <person name="Held B."/>
            <person name="Canessa P."/>
            <person name="Larrondo L.F."/>
            <person name="Schmoll M."/>
            <person name="Druzhinina I.S."/>
            <person name="Kubicek C.P."/>
            <person name="Gaskell J.A."/>
            <person name="Kersten P."/>
            <person name="St John F."/>
            <person name="Glasner J."/>
            <person name="Sabat G."/>
            <person name="Splinter BonDurant S."/>
            <person name="Syed K."/>
            <person name="Yadav J."/>
            <person name="Mgbeahuruike A.C."/>
            <person name="Kovalchuk A."/>
            <person name="Asiegbu F.O."/>
            <person name="Lackner G."/>
            <person name="Hoffmeister D."/>
            <person name="Rencoret J."/>
            <person name="Gutierrez A."/>
            <person name="Sun H."/>
            <person name="Lindquist E."/>
            <person name="Barry K."/>
            <person name="Riley R."/>
            <person name="Grigoriev I.V."/>
            <person name="Henrissat B."/>
            <person name="Kues U."/>
            <person name="Berka R.M."/>
            <person name="Martinez A.T."/>
            <person name="Covert S.F."/>
            <person name="Blanchette R.A."/>
            <person name="Cullen D."/>
        </authorList>
    </citation>
    <scope>NUCLEOTIDE SEQUENCE [LARGE SCALE GENOMIC DNA]</scope>
    <source>
        <strain evidence="3 4">11061_1 CR5-6</strain>
    </source>
</reference>
<dbReference type="STRING" id="745531.A0A0C3S7I3"/>
<evidence type="ECO:0000313" key="4">
    <source>
        <dbReference type="Proteomes" id="UP000053257"/>
    </source>
</evidence>
<name>A0A0C3S7I3_PHLG1</name>
<dbReference type="EMBL" id="KN840439">
    <property type="protein sequence ID" value="KIP12451.1"/>
    <property type="molecule type" value="Genomic_DNA"/>
</dbReference>
<dbReference type="SUPFAM" id="SSF48452">
    <property type="entry name" value="TPR-like"/>
    <property type="match status" value="1"/>
</dbReference>
<keyword evidence="4" id="KW-1185">Reference proteome</keyword>
<sequence>MSEKLRQTETLANVTEDVVKAPSGSQSPEGVPVTESSYSDEDVQRHLDEAAELKLEGNDKFRAQQWNDALATYRRALARLPKRPAKKVVNISSPEDELDSDSQGKTRSTEADTPLTQDEDIATILSPLQQQCSKARAVLNANIAACYVKLGEHKEAVTASTEALSDDPDYVKALQRRAASNEQINSWSSLTSARDDYTKLLGILPPGTSQYIETRRLLQAISPRIEVAQKRETGEMLDKLKGLGNSILGNFGMSTDNFQFVPNGQGGYSMNF</sequence>
<feature type="region of interest" description="Disordered" evidence="2">
    <location>
        <begin position="1"/>
        <end position="42"/>
    </location>
</feature>
<dbReference type="PROSITE" id="PS50005">
    <property type="entry name" value="TPR"/>
    <property type="match status" value="1"/>
</dbReference>
<feature type="repeat" description="TPR" evidence="1">
    <location>
        <begin position="137"/>
        <end position="170"/>
    </location>
</feature>
<evidence type="ECO:0000256" key="1">
    <source>
        <dbReference type="PROSITE-ProRule" id="PRU00339"/>
    </source>
</evidence>
<dbReference type="Gene3D" id="1.25.40.10">
    <property type="entry name" value="Tetratricopeptide repeat domain"/>
    <property type="match status" value="1"/>
</dbReference>
<accession>A0A0C3S7I3</accession>
<dbReference type="HOGENOM" id="CLU_058463_0_0_1"/>
<gene>
    <name evidence="3" type="ORF">PHLGIDRAFT_81614</name>
</gene>